<reference evidence="6 7" key="1">
    <citation type="journal article" date="2014" name="Genome Announc.">
        <title>Genome Sequence of the Microsporidian Species Nematocida sp1 Strain ERTm6 (ATCC PRA-372).</title>
        <authorList>
            <person name="Bakowski M.A."/>
            <person name="Priest M."/>
            <person name="Young S."/>
            <person name="Cuomo C.A."/>
            <person name="Troemel E.R."/>
        </authorList>
    </citation>
    <scope>NUCLEOTIDE SEQUENCE [LARGE SCALE GENOMIC DNA]</scope>
    <source>
        <strain evidence="6 7">ERTm6</strain>
    </source>
</reference>
<feature type="repeat" description="RCC1" evidence="3">
    <location>
        <begin position="111"/>
        <end position="167"/>
    </location>
</feature>
<dbReference type="InterPro" id="IPR058923">
    <property type="entry name" value="RCC1-like_dom"/>
</dbReference>
<dbReference type="Proteomes" id="UP000054524">
    <property type="component" value="Unassembled WGS sequence"/>
</dbReference>
<evidence type="ECO:0000313" key="7">
    <source>
        <dbReference type="Proteomes" id="UP000054524"/>
    </source>
</evidence>
<dbReference type="PROSITE" id="PS50012">
    <property type="entry name" value="RCC1_3"/>
    <property type="match status" value="5"/>
</dbReference>
<feature type="compositionally biased region" description="Basic and acidic residues" evidence="4">
    <location>
        <begin position="418"/>
        <end position="438"/>
    </location>
</feature>
<evidence type="ECO:0000313" key="6">
    <source>
        <dbReference type="EMBL" id="KFG26036.1"/>
    </source>
</evidence>
<feature type="repeat" description="RCC1" evidence="3">
    <location>
        <begin position="8"/>
        <end position="60"/>
    </location>
</feature>
<dbReference type="PANTHER" id="PTHR45982:SF1">
    <property type="entry name" value="REGULATOR OF CHROMOSOME CONDENSATION"/>
    <property type="match status" value="1"/>
</dbReference>
<dbReference type="Pfam" id="PF25390">
    <property type="entry name" value="WD40_RLD"/>
    <property type="match status" value="1"/>
</dbReference>
<evidence type="ECO:0000256" key="4">
    <source>
        <dbReference type="SAM" id="MobiDB-lite"/>
    </source>
</evidence>
<comment type="caution">
    <text evidence="6">The sequence shown here is derived from an EMBL/GenBank/DDBJ whole genome shotgun (WGS) entry which is preliminary data.</text>
</comment>
<gene>
    <name evidence="6" type="ORF">NESG_01148</name>
</gene>
<feature type="repeat" description="RCC1" evidence="3">
    <location>
        <begin position="61"/>
        <end position="110"/>
    </location>
</feature>
<evidence type="ECO:0000259" key="5">
    <source>
        <dbReference type="Pfam" id="PF25390"/>
    </source>
</evidence>
<feature type="compositionally biased region" description="Basic and acidic residues" evidence="4">
    <location>
        <begin position="519"/>
        <end position="534"/>
    </location>
</feature>
<feature type="compositionally biased region" description="Basic residues" evidence="4">
    <location>
        <begin position="590"/>
        <end position="605"/>
    </location>
</feature>
<keyword evidence="2" id="KW-0677">Repeat</keyword>
<dbReference type="Gene3D" id="2.130.10.30">
    <property type="entry name" value="Regulator of chromosome condensation 1/beta-lactamase-inhibitor protein II"/>
    <property type="match status" value="2"/>
</dbReference>
<dbReference type="EMBL" id="AKIJ01000003">
    <property type="protein sequence ID" value="KFG26036.1"/>
    <property type="molecule type" value="Genomic_DNA"/>
</dbReference>
<dbReference type="SUPFAM" id="SSF50985">
    <property type="entry name" value="RCC1/BLIP-II"/>
    <property type="match status" value="2"/>
</dbReference>
<dbReference type="PANTHER" id="PTHR45982">
    <property type="entry name" value="REGULATOR OF CHROMOSOME CONDENSATION"/>
    <property type="match status" value="1"/>
</dbReference>
<sequence length="825" mass="89575">MENKKFITRVYSWGAGDAGQLGTETEEGMSTKPIEITYFSNKRIVEVVCGGMHSLALSIDGSVYSWGCNDEGVLGRCGNEEEPSKIVFPNNVKIKKVVAGDSISAAVDENDELWTWGLFRGPGGVIGHSINKDESVCKMAKAPLKMDGIKVAQVQAGCNHLAVIDTKGKLYTWGDGENGKLGRVISKRGKSTGCLLPRVSMASASSAVTGAYHSFAVKRMNSKGEKSSTLAKQCLYTEGKFFKDTAGNEMYMYDQMKGDLSPEQAEEARKRKMPTSAKYKYIRITPSTKMPMAVLYPPKGMTVYCTPSGELTLDPSRGKKIALPTTRLLVDGVTPVAESSAEKEVKPVTKGLRVLEEEEEKHEVTEDDIALYAEYLNVSPGDKPKKVIVVNSNGEEKEVLVSSKKDKNASSAKKPRSKMAEELIKKAKMASMKEKERQSGSSEEESSEEACSKQLAKDEEAKNAENAPNTHSDKGKEKKAEGSIDKCAETKSKEISKKKSADSKDASESTADPGPNKSDGMKDTLEPGESETKGGGKVATASGADSIKVDSTADANTSGKSSRNKAKDEHPPGHKRKMKTPGRDEDGMSNKKRMEKRRRVKKASLHVKPDKSKESKESETCILLNEVQRMVLFDRRRKDMSDREECKKIKLSASGVNNYGQAPNANENGTWGPWVDYSQTPEGGPETFRKGMGGEHSTHILDANGTLWAVGRNTFGQLGVGDNLNKTEFTKCAISNVDDFAITASHGIAISHGKAYSWGFGEEGQLGYEMDTQLSPKQVVFDNEIVISVGAGGQHSAIVTAVDVTEDKEISSNDVIFSISNYSAN</sequence>
<proteinExistence type="predicted"/>
<feature type="domain" description="RCC1-like" evidence="5">
    <location>
        <begin position="9"/>
        <end position="219"/>
    </location>
</feature>
<evidence type="ECO:0000256" key="1">
    <source>
        <dbReference type="ARBA" id="ARBA00022658"/>
    </source>
</evidence>
<dbReference type="AlphaFoldDB" id="A0A086J1L8"/>
<dbReference type="InterPro" id="IPR000408">
    <property type="entry name" value="Reg_chr_condens"/>
</dbReference>
<dbReference type="GeneID" id="77676121"/>
<dbReference type="RefSeq" id="XP_052904591.1">
    <property type="nucleotide sequence ID" value="XM_053048786.1"/>
</dbReference>
<dbReference type="GO" id="GO:0005737">
    <property type="term" value="C:cytoplasm"/>
    <property type="evidence" value="ECO:0007669"/>
    <property type="project" value="TreeGrafter"/>
</dbReference>
<evidence type="ECO:0000256" key="2">
    <source>
        <dbReference type="ARBA" id="ARBA00022737"/>
    </source>
</evidence>
<dbReference type="InterPro" id="IPR009091">
    <property type="entry name" value="RCC1/BLIP-II"/>
</dbReference>
<feature type="repeat" description="RCC1" evidence="3">
    <location>
        <begin position="168"/>
        <end position="220"/>
    </location>
</feature>
<evidence type="ECO:0000256" key="3">
    <source>
        <dbReference type="PROSITE-ProRule" id="PRU00235"/>
    </source>
</evidence>
<name>A0A086J1L8_NEMA1</name>
<feature type="compositionally biased region" description="Basic and acidic residues" evidence="4">
    <location>
        <begin position="471"/>
        <end position="507"/>
    </location>
</feature>
<keyword evidence="7" id="KW-1185">Reference proteome</keyword>
<dbReference type="InterPro" id="IPR051553">
    <property type="entry name" value="Ran_GTPase-activating"/>
</dbReference>
<dbReference type="HOGENOM" id="CLU_343261_0_0_1"/>
<organism evidence="6 7">
    <name type="scientific">Nematocida ausubeli (strain ATCC PRA-371 / ERTm2)</name>
    <name type="common">Nematode killer fungus</name>
    <dbReference type="NCBI Taxonomy" id="1913371"/>
    <lineage>
        <taxon>Eukaryota</taxon>
        <taxon>Fungi</taxon>
        <taxon>Fungi incertae sedis</taxon>
        <taxon>Microsporidia</taxon>
        <taxon>Nematocida</taxon>
    </lineage>
</organism>
<dbReference type="PRINTS" id="PR00633">
    <property type="entry name" value="RCCNDNSATION"/>
</dbReference>
<keyword evidence="1" id="KW-0344">Guanine-nucleotide releasing factor</keyword>
<dbReference type="Pfam" id="PF00415">
    <property type="entry name" value="RCC1"/>
    <property type="match status" value="1"/>
</dbReference>
<feature type="compositionally biased region" description="Basic and acidic residues" evidence="4">
    <location>
        <begin position="607"/>
        <end position="616"/>
    </location>
</feature>
<feature type="compositionally biased region" description="Basic and acidic residues" evidence="4">
    <location>
        <begin position="396"/>
        <end position="408"/>
    </location>
</feature>
<accession>A0A086J1L8</accession>
<dbReference type="GO" id="GO:0005085">
    <property type="term" value="F:guanyl-nucleotide exchange factor activity"/>
    <property type="evidence" value="ECO:0007669"/>
    <property type="project" value="TreeGrafter"/>
</dbReference>
<feature type="repeat" description="RCC1" evidence="3">
    <location>
        <begin position="753"/>
        <end position="802"/>
    </location>
</feature>
<feature type="region of interest" description="Disordered" evidence="4">
    <location>
        <begin position="396"/>
        <end position="616"/>
    </location>
</feature>
<protein>
    <recommendedName>
        <fullName evidence="5">RCC1-like domain-containing protein</fullName>
    </recommendedName>
</protein>